<feature type="transmembrane region" description="Helical" evidence="8">
    <location>
        <begin position="328"/>
        <end position="347"/>
    </location>
</feature>
<protein>
    <submittedName>
        <fullName evidence="9">UDP-N-acetylmuramyl pentapeptide phosphotransferase/UDP-N-acetylglucosamine-1-phosphate</fullName>
    </submittedName>
</protein>
<comment type="subcellular location">
    <subcellularLocation>
        <location evidence="1">Cell membrane</location>
        <topology evidence="1">Multi-pass membrane protein</topology>
    </subcellularLocation>
</comment>
<evidence type="ECO:0000256" key="3">
    <source>
        <dbReference type="ARBA" id="ARBA00022679"/>
    </source>
</evidence>
<dbReference type="STRING" id="1499966.U14_03148"/>
<feature type="transmembrane region" description="Helical" evidence="8">
    <location>
        <begin position="51"/>
        <end position="71"/>
    </location>
</feature>
<evidence type="ECO:0000313" key="10">
    <source>
        <dbReference type="Proteomes" id="UP000030700"/>
    </source>
</evidence>
<feature type="transmembrane region" description="Helical" evidence="8">
    <location>
        <begin position="229"/>
        <end position="245"/>
    </location>
</feature>
<feature type="transmembrane region" description="Helical" evidence="8">
    <location>
        <begin position="83"/>
        <end position="104"/>
    </location>
</feature>
<name>A0A081BND6_9BACT</name>
<dbReference type="InterPro" id="IPR000715">
    <property type="entry name" value="Glycosyl_transferase_4"/>
</dbReference>
<feature type="transmembrane region" description="Helical" evidence="8">
    <location>
        <begin position="304"/>
        <end position="322"/>
    </location>
</feature>
<dbReference type="GO" id="GO:0044038">
    <property type="term" value="P:cell wall macromolecule biosynthetic process"/>
    <property type="evidence" value="ECO:0007669"/>
    <property type="project" value="TreeGrafter"/>
</dbReference>
<dbReference type="PANTHER" id="PTHR22926:SF3">
    <property type="entry name" value="UNDECAPRENYL-PHOSPHATE ALPHA-N-ACETYLGLUCOSAMINYL 1-PHOSPHATE TRANSFERASE"/>
    <property type="match status" value="1"/>
</dbReference>
<evidence type="ECO:0000256" key="5">
    <source>
        <dbReference type="ARBA" id="ARBA00022989"/>
    </source>
</evidence>
<proteinExistence type="predicted"/>
<dbReference type="Proteomes" id="UP000030700">
    <property type="component" value="Unassembled WGS sequence"/>
</dbReference>
<evidence type="ECO:0000256" key="2">
    <source>
        <dbReference type="ARBA" id="ARBA00022475"/>
    </source>
</evidence>
<keyword evidence="2" id="KW-1003">Cell membrane</keyword>
<keyword evidence="10" id="KW-1185">Reference proteome</keyword>
<feature type="transmembrane region" description="Helical" evidence="8">
    <location>
        <begin position="148"/>
        <end position="167"/>
    </location>
</feature>
<dbReference type="GO" id="GO:0009103">
    <property type="term" value="P:lipopolysaccharide biosynthetic process"/>
    <property type="evidence" value="ECO:0007669"/>
    <property type="project" value="TreeGrafter"/>
</dbReference>
<feature type="binding site" evidence="7">
    <location>
        <position position="166"/>
    </location>
    <ligand>
        <name>Mg(2+)</name>
        <dbReference type="ChEBI" id="CHEBI:18420"/>
    </ligand>
</feature>
<evidence type="ECO:0000256" key="1">
    <source>
        <dbReference type="ARBA" id="ARBA00004651"/>
    </source>
</evidence>
<feature type="binding site" evidence="7">
    <location>
        <position position="226"/>
    </location>
    <ligand>
        <name>Mg(2+)</name>
        <dbReference type="ChEBI" id="CHEBI:18420"/>
    </ligand>
</feature>
<evidence type="ECO:0000256" key="7">
    <source>
        <dbReference type="PIRSR" id="PIRSR600715-1"/>
    </source>
</evidence>
<dbReference type="CDD" id="cd06853">
    <property type="entry name" value="GT_WecA_like"/>
    <property type="match status" value="1"/>
</dbReference>
<feature type="transmembrane region" description="Helical" evidence="8">
    <location>
        <begin position="251"/>
        <end position="271"/>
    </location>
</feature>
<gene>
    <name evidence="9" type="ORF">U14_03148</name>
</gene>
<dbReference type="GO" id="GO:0005886">
    <property type="term" value="C:plasma membrane"/>
    <property type="evidence" value="ECO:0007669"/>
    <property type="project" value="UniProtKB-SubCell"/>
</dbReference>
<dbReference type="PROSITE" id="PS01348">
    <property type="entry name" value="MRAY_2"/>
    <property type="match status" value="1"/>
</dbReference>
<dbReference type="Pfam" id="PF00953">
    <property type="entry name" value="Glycos_transf_4"/>
    <property type="match status" value="1"/>
</dbReference>
<keyword evidence="5 8" id="KW-1133">Transmembrane helix</keyword>
<dbReference type="HOGENOM" id="CLU_023982_2_1_0"/>
<keyword evidence="4 8" id="KW-0812">Transmembrane</keyword>
<dbReference type="GO" id="GO:0016780">
    <property type="term" value="F:phosphotransferase activity, for other substituted phosphate groups"/>
    <property type="evidence" value="ECO:0007669"/>
    <property type="project" value="InterPro"/>
</dbReference>
<dbReference type="EMBL" id="DF820457">
    <property type="protein sequence ID" value="GAK51902.1"/>
    <property type="molecule type" value="Genomic_DNA"/>
</dbReference>
<evidence type="ECO:0000256" key="8">
    <source>
        <dbReference type="SAM" id="Phobius"/>
    </source>
</evidence>
<reference evidence="9" key="1">
    <citation type="journal article" date="2015" name="PeerJ">
        <title>First genomic representation of candidate bacterial phylum KSB3 points to enhanced environmental sensing as a trigger of wastewater bulking.</title>
        <authorList>
            <person name="Sekiguchi Y."/>
            <person name="Ohashi A."/>
            <person name="Parks D.H."/>
            <person name="Yamauchi T."/>
            <person name="Tyson G.W."/>
            <person name="Hugenholtz P."/>
        </authorList>
    </citation>
    <scope>NUCLEOTIDE SEQUENCE [LARGE SCALE GENOMIC DNA]</scope>
</reference>
<keyword evidence="7" id="KW-0479">Metal-binding</keyword>
<dbReference type="AlphaFoldDB" id="A0A081BND6"/>
<evidence type="ECO:0000256" key="6">
    <source>
        <dbReference type="ARBA" id="ARBA00023136"/>
    </source>
</evidence>
<accession>A0A081BND6</accession>
<feature type="transmembrane region" description="Helical" evidence="8">
    <location>
        <begin position="116"/>
        <end position="142"/>
    </location>
</feature>
<feature type="transmembrane region" description="Helical" evidence="8">
    <location>
        <begin position="12"/>
        <end position="31"/>
    </location>
</feature>
<feature type="transmembrane region" description="Helical" evidence="8">
    <location>
        <begin position="174"/>
        <end position="193"/>
    </location>
</feature>
<sequence>MYRHFIRDAVQVFSFAFVISVILTPIIRRICRKRNLYDLPNDERRIHTIPIPRLGGIAIYAAFFGTLFIGLFSPGALHELFAYHGKTLFSLFISSSIVFGIGVYDDIRGATIPQKFVVQVAAAIAIYTLGFKITIISMPFIGSVSLEMLSLPLTVFWIVGVTNAINFIDGMDGLASGVGFFYVSTMFLLSLFLGNGMTALFSAMLAGAISGFLCYNFSPASIFMGDSGSLFIGFMIATIALQGSQKSSTAVVLLIPIVALGLPITDTILAVTRRLSHGRSPFSADREHIHHRLLNMGLSPRKTVLMLYGVCFLLGVTALLMTAVNNQVLTLILIVLSIMAISGIRMLGYTSSMIEINELVKQRIRKKRRLLEQQRLTKEILNEMQSISDIPTLKKIAIRAFEVMEFDIGYCTFASSKTFDIKDDCHWRSPRYERREIPHDLLATITVPLLCQEKKSGELMIGKFFEPADVGAFFEMSVLVEQLKSAFEQQLPHVINQN</sequence>
<evidence type="ECO:0000256" key="4">
    <source>
        <dbReference type="ARBA" id="ARBA00022692"/>
    </source>
</evidence>
<dbReference type="InterPro" id="IPR018480">
    <property type="entry name" value="PNAcMuramoyl-5peptid_Trfase_CS"/>
</dbReference>
<keyword evidence="6 8" id="KW-0472">Membrane</keyword>
<comment type="cofactor">
    <cofactor evidence="7">
        <name>Mg(2+)</name>
        <dbReference type="ChEBI" id="CHEBI:18420"/>
    </cofactor>
</comment>
<dbReference type="PANTHER" id="PTHR22926">
    <property type="entry name" value="PHOSPHO-N-ACETYLMURAMOYL-PENTAPEPTIDE-TRANSFERASE"/>
    <property type="match status" value="1"/>
</dbReference>
<dbReference type="GO" id="GO:0071555">
    <property type="term" value="P:cell wall organization"/>
    <property type="evidence" value="ECO:0007669"/>
    <property type="project" value="TreeGrafter"/>
</dbReference>
<keyword evidence="7" id="KW-0460">Magnesium</keyword>
<dbReference type="GO" id="GO:0046872">
    <property type="term" value="F:metal ion binding"/>
    <property type="evidence" value="ECO:0007669"/>
    <property type="project" value="UniProtKB-KW"/>
</dbReference>
<keyword evidence="3 9" id="KW-0808">Transferase</keyword>
<evidence type="ECO:0000313" key="9">
    <source>
        <dbReference type="EMBL" id="GAK51902.1"/>
    </source>
</evidence>
<organism evidence="9">
    <name type="scientific">Candidatus Moduliflexus flocculans</name>
    <dbReference type="NCBI Taxonomy" id="1499966"/>
    <lineage>
        <taxon>Bacteria</taxon>
        <taxon>Candidatus Moduliflexota</taxon>
        <taxon>Candidatus Moduliflexia</taxon>
        <taxon>Candidatus Moduliflexales</taxon>
        <taxon>Candidatus Moduliflexaceae</taxon>
    </lineage>
</organism>